<feature type="region of interest" description="Disordered" evidence="4">
    <location>
        <begin position="937"/>
        <end position="1012"/>
    </location>
</feature>
<reference evidence="6 7" key="1">
    <citation type="journal article" date="2020" name="IScience">
        <title>Genome Sequencing of the Endangered Kingdonia uniflora (Circaeasteraceae, Ranunculales) Reveals Potential Mechanisms of Evolutionary Specialization.</title>
        <authorList>
            <person name="Sun Y."/>
            <person name="Deng T."/>
            <person name="Zhang A."/>
            <person name="Moore M.J."/>
            <person name="Landis J.B."/>
            <person name="Lin N."/>
            <person name="Zhang H."/>
            <person name="Zhang X."/>
            <person name="Huang J."/>
            <person name="Zhang X."/>
            <person name="Sun H."/>
            <person name="Wang H."/>
        </authorList>
    </citation>
    <scope>NUCLEOTIDE SEQUENCE [LARGE SCALE GENOMIC DNA]</scope>
    <source>
        <strain evidence="6">TB1705</strain>
        <tissue evidence="6">Leaf</tissue>
    </source>
</reference>
<feature type="region of interest" description="Disordered" evidence="4">
    <location>
        <begin position="1"/>
        <end position="25"/>
    </location>
</feature>
<feature type="repeat" description="PPR" evidence="2">
    <location>
        <begin position="893"/>
        <end position="923"/>
    </location>
</feature>
<proteinExistence type="predicted"/>
<accession>A0A7J7N869</accession>
<feature type="compositionally biased region" description="Low complexity" evidence="4">
    <location>
        <begin position="638"/>
        <end position="647"/>
    </location>
</feature>
<evidence type="ECO:0000313" key="7">
    <source>
        <dbReference type="Proteomes" id="UP000541444"/>
    </source>
</evidence>
<evidence type="ECO:0000256" key="2">
    <source>
        <dbReference type="PROSITE-ProRule" id="PRU00708"/>
    </source>
</evidence>
<dbReference type="InterPro" id="IPR019557">
    <property type="entry name" value="AminoTfrase-like_pln_mobile"/>
</dbReference>
<dbReference type="Pfam" id="PF10536">
    <property type="entry name" value="PMD"/>
    <property type="match status" value="1"/>
</dbReference>
<sequence>MNHKAINIRVTWDDSDNEHDNNESHPQVVDTGNYCAYPVFFNCGNNNFNVFELENPDENQCNQEQNESEEFEDPHLEDLNSHILAKCIKLGKLNKVLKDQVNTLTSKLQDKTESTSHEIEVLENEKQDLHDKAVFLEKEVNDAKEKIKSTLDELRLTKLDVVLSQQKLQKFYHGAMNIDKILCMGKTDSDKRGLGYEESLSKAKTPQITKFVKVTASISIPKHNVISTTHDHSKRASYSKIYYCNLCGRRGHIAFFCRFVGPYQSHALSFNGYKYNSNVISTNEKSENVPRSFAQKTIEVREDDNTTENLETSSSDILTSSSTSKVGSPLSSSSFPAQPPPPALTALHPGWQQVRKDHSNADIIGDPTSRVQSRIRLEVLCCWGSNSVKLELFVSNWYSRWFEEIIGVSGVYSGLSYFVLSAMVTLDREELSVNYPDVSSVFHSFGARGWTGILELQFPCYPRLVRLIYASLRVMHGTGINKTFSVSLDGSVFDIDSDDVRKAFGLGDSDNPDVNYLMWPPVLTEFPPNEEMEEELIVDLVLVIMHEMFTTANLDHQTRTLQYDRFISQLLIDKGYVIRPDEEVDVKNDVINAQYWKKSRKHMIVEKESESDGDAEDSRAETLSARQAARPSTSWTATTSVPGTSPSVSTGLVPHDFASMYTFMETRFASMHTQIQTQFQLVRVDIGQLLTFVDGLSSIASALSCGYPGSVNAREATTAGLNVSEQLQREIGARRCENAELIARRFIGREITMRSVYRVCGDDNSGKAVDTPSFKIVFIFNAIALFTSLAVVVVQITLVRGEQNRKVGCYFGYAVTLGFKNIAVMNGEEEDEEKERVNLRNTLMLPIILANDPDISKLMNLQSTLTTLVDAYLRWGSNVGVARELFNEMLERNIVSWIAMMSGYARVGMIGNAIELFEEMPERDPSWNALQGAVTPQEDMDLETPSTNKGNIETSSNSQGEPGEDSSTNDKASSDSQGESERGTIGSNKEGRGKNNNNESNSSKIEASEYGPRDNSLLTSFETHRVKVIVLGQELGCLWVFHYSPSWDIAFSERWHPKTNTFHFKWGEITLTLKDVWRLVSLRVEGDITVVQGKWGANNVKQLFRDCLFQSDQVYQDLKAGGQGISLSLVKIVDFFAYKLKGKNTKDHVGAEVDKASSLSEPVVWDPYLEKRKDAPSFKKIVDFTGLFGSPKHKELYYLDILQQQFNRRQTMPRVPIYLEKSALYFATEPCAYKPKYEWEDLFSEGKWKDFIILMKWKKVPDGIPVYNVVDLDENDDATKKRDADGVSHNENVEGQVHFRCNKDIRRLEEEISNWKTEVISLKSAKEVEDRDISELVKALELKTVECDSLREANNRLEPDPLAKQVVDSICEKKFSETIKKLNDKVLECENLNAINEKLMHQVAKQEPQPIPLNLVAMLEGTDIGDQEWKKKYELNAKNMKKLKGN</sequence>
<dbReference type="Gene3D" id="1.25.40.10">
    <property type="entry name" value="Tetratricopeptide repeat domain"/>
    <property type="match status" value="1"/>
</dbReference>
<feature type="compositionally biased region" description="Polar residues" evidence="4">
    <location>
        <begin position="944"/>
        <end position="977"/>
    </location>
</feature>
<dbReference type="InterPro" id="IPR011990">
    <property type="entry name" value="TPR-like_helical_dom_sf"/>
</dbReference>
<feature type="region of interest" description="Disordered" evidence="4">
    <location>
        <begin position="606"/>
        <end position="647"/>
    </location>
</feature>
<feature type="domain" description="Aminotransferase-like plant mobile" evidence="5">
    <location>
        <begin position="1050"/>
        <end position="1090"/>
    </location>
</feature>
<dbReference type="Proteomes" id="UP000541444">
    <property type="component" value="Unassembled WGS sequence"/>
</dbReference>
<comment type="caution">
    <text evidence="6">The sequence shown here is derived from an EMBL/GenBank/DDBJ whole genome shotgun (WGS) entry which is preliminary data.</text>
</comment>
<keyword evidence="1" id="KW-0677">Repeat</keyword>
<dbReference type="EMBL" id="JACGCM010000981">
    <property type="protein sequence ID" value="KAF6163429.1"/>
    <property type="molecule type" value="Genomic_DNA"/>
</dbReference>
<dbReference type="Pfam" id="PF01535">
    <property type="entry name" value="PPR"/>
    <property type="match status" value="1"/>
</dbReference>
<feature type="region of interest" description="Disordered" evidence="4">
    <location>
        <begin position="302"/>
        <end position="339"/>
    </location>
</feature>
<evidence type="ECO:0000256" key="1">
    <source>
        <dbReference type="ARBA" id="ARBA00022737"/>
    </source>
</evidence>
<dbReference type="OrthoDB" id="377534at2759"/>
<feature type="compositionally biased region" description="Basic and acidic residues" evidence="4">
    <location>
        <begin position="606"/>
        <end position="620"/>
    </location>
</feature>
<protein>
    <recommendedName>
        <fullName evidence="5">Aminotransferase-like plant mobile domain-containing protein</fullName>
    </recommendedName>
</protein>
<keyword evidence="7" id="KW-1185">Reference proteome</keyword>
<dbReference type="PANTHER" id="PTHR47926">
    <property type="entry name" value="PENTATRICOPEPTIDE REPEAT-CONTAINING PROTEIN"/>
    <property type="match status" value="1"/>
</dbReference>
<dbReference type="InterPro" id="IPR002885">
    <property type="entry name" value="PPR_rpt"/>
</dbReference>
<keyword evidence="3" id="KW-0175">Coiled coil</keyword>
<feature type="compositionally biased region" description="Low complexity" evidence="4">
    <location>
        <begin position="312"/>
        <end position="336"/>
    </location>
</feature>
<name>A0A7J7N869_9MAGN</name>
<dbReference type="GO" id="GO:0009451">
    <property type="term" value="P:RNA modification"/>
    <property type="evidence" value="ECO:0007669"/>
    <property type="project" value="InterPro"/>
</dbReference>
<evidence type="ECO:0000256" key="4">
    <source>
        <dbReference type="SAM" id="MobiDB-lite"/>
    </source>
</evidence>
<dbReference type="GO" id="GO:0003723">
    <property type="term" value="F:RNA binding"/>
    <property type="evidence" value="ECO:0007669"/>
    <property type="project" value="InterPro"/>
</dbReference>
<evidence type="ECO:0000259" key="5">
    <source>
        <dbReference type="Pfam" id="PF10536"/>
    </source>
</evidence>
<evidence type="ECO:0000313" key="6">
    <source>
        <dbReference type="EMBL" id="KAF6163429.1"/>
    </source>
</evidence>
<evidence type="ECO:0000256" key="3">
    <source>
        <dbReference type="SAM" id="Coils"/>
    </source>
</evidence>
<organism evidence="6 7">
    <name type="scientific">Kingdonia uniflora</name>
    <dbReference type="NCBI Taxonomy" id="39325"/>
    <lineage>
        <taxon>Eukaryota</taxon>
        <taxon>Viridiplantae</taxon>
        <taxon>Streptophyta</taxon>
        <taxon>Embryophyta</taxon>
        <taxon>Tracheophyta</taxon>
        <taxon>Spermatophyta</taxon>
        <taxon>Magnoliopsida</taxon>
        <taxon>Ranunculales</taxon>
        <taxon>Circaeasteraceae</taxon>
        <taxon>Kingdonia</taxon>
    </lineage>
</organism>
<feature type="compositionally biased region" description="Low complexity" evidence="4">
    <location>
        <begin position="994"/>
        <end position="1009"/>
    </location>
</feature>
<gene>
    <name evidence="6" type="ORF">GIB67_029278</name>
</gene>
<dbReference type="NCBIfam" id="TIGR00756">
    <property type="entry name" value="PPR"/>
    <property type="match status" value="1"/>
</dbReference>
<dbReference type="PANTHER" id="PTHR47926:SF382">
    <property type="entry name" value="PENTACOTRIPEPTIDE-REPEAT REGION OF PRORP DOMAIN-CONTAINING PROTEIN"/>
    <property type="match status" value="1"/>
</dbReference>
<dbReference type="InterPro" id="IPR046960">
    <property type="entry name" value="PPR_At4g14850-like_plant"/>
</dbReference>
<feature type="coiled-coil region" evidence="3">
    <location>
        <begin position="105"/>
        <end position="153"/>
    </location>
</feature>
<dbReference type="PROSITE" id="PS51375">
    <property type="entry name" value="PPR"/>
    <property type="match status" value="1"/>
</dbReference>